<dbReference type="PANTHER" id="PTHR42085">
    <property type="entry name" value="F-BOX DOMAIN-CONTAINING PROTEIN"/>
    <property type="match status" value="1"/>
</dbReference>
<protein>
    <submittedName>
        <fullName evidence="1">Uncharacterized protein</fullName>
    </submittedName>
</protein>
<dbReference type="EMBL" id="JAVHJV010000007">
    <property type="protein sequence ID" value="KAK5941158.1"/>
    <property type="molecule type" value="Genomic_DNA"/>
</dbReference>
<dbReference type="PANTHER" id="PTHR42085:SF2">
    <property type="entry name" value="F-BOX DOMAIN-CONTAINING PROTEIN"/>
    <property type="match status" value="1"/>
</dbReference>
<organism evidence="1 2">
    <name type="scientific">Knufia obscura</name>
    <dbReference type="NCBI Taxonomy" id="1635080"/>
    <lineage>
        <taxon>Eukaryota</taxon>
        <taxon>Fungi</taxon>
        <taxon>Dikarya</taxon>
        <taxon>Ascomycota</taxon>
        <taxon>Pezizomycotina</taxon>
        <taxon>Eurotiomycetes</taxon>
        <taxon>Chaetothyriomycetidae</taxon>
        <taxon>Chaetothyriales</taxon>
        <taxon>Trichomeriaceae</taxon>
        <taxon>Knufia</taxon>
    </lineage>
</organism>
<dbReference type="GeneID" id="89999884"/>
<proteinExistence type="predicted"/>
<dbReference type="RefSeq" id="XP_064729248.1">
    <property type="nucleotide sequence ID" value="XM_064874848.1"/>
</dbReference>
<sequence>MFDLPTNTQASSNLLQLPAEIRLKILRLLHKRATPIENFEDIYGRREEAEYHSYTLGLSLSSQLLQCCQALYNEGQHILYHENVLVAQCSCPLNLGTEPPMCTMVDITFPMPAIHCNQQEEVHDLLSSAKYAARCTLNRGTCRKYQNRLLRFQPALLRFRQVRLIMNDMSPFAITSCCRVFRSSLLGKDFVIQAPRDKYRDTVTITDHSKCFRWLRCASIRFEGWFPDDMGEDISVITSKEPVPDFFWTAVDLALLLERNLCGHFSRSYNWHADEAQDMYEMWSAVYANDATEFARLRKIILVKALKWKEQETRDKIREINRDAEYEIRRANKGKADAESTSLNIAISSKHTEDFSDESGNHTMRFKRFKLPQNAQTASRLLQLPAEIRVITFRHLLRAAAPIEPHGVERRDGTTRVVVMRGRSHYLANLSLSTQLLGCCQTLYHQALHILYQENTLVISFTSGKYEREINVLDLSVAVPVHPFDTPANVQNLSSCVRHVEQIEVHDGSNGRPDLAKISTAMTTFNRFILRIESHLTEDVFNACRLLRKLLTQKEVTVILARQEDGFEGKFKESFNALKYLRCRSITIEDVQDDYGIDGIERVVTSNQPSADLLPSAIEMHKYLLANFKQLYPLGCLTRNDSQLGRLQNAVYASDMTAYELEKRAVLHQSLKWQQGHAQARIVAIQKNANRNIAAVGKQRDKKVAGIMRLMGQEV</sequence>
<evidence type="ECO:0000313" key="1">
    <source>
        <dbReference type="EMBL" id="KAK5941158.1"/>
    </source>
</evidence>
<comment type="caution">
    <text evidence="1">The sequence shown here is derived from an EMBL/GenBank/DDBJ whole genome shotgun (WGS) entry which is preliminary data.</text>
</comment>
<dbReference type="InterPro" id="IPR038883">
    <property type="entry name" value="AN11006-like"/>
</dbReference>
<gene>
    <name evidence="1" type="ORF">PMZ80_006435</name>
</gene>
<evidence type="ECO:0000313" key="2">
    <source>
        <dbReference type="Proteomes" id="UP001334248"/>
    </source>
</evidence>
<name>A0ABR0RKM7_9EURO</name>
<keyword evidence="2" id="KW-1185">Reference proteome</keyword>
<reference evidence="1 2" key="1">
    <citation type="journal article" date="2023" name="Res Sq">
        <title>Genomic and morphological characterization of Knufia obscura isolated from the Mars 2020 spacecraft assembly facility.</title>
        <authorList>
            <person name="Chander A.M."/>
            <person name="Teixeira M.M."/>
            <person name="Singh N.K."/>
            <person name="Williams M.P."/>
            <person name="Parker C.W."/>
            <person name="Leo P."/>
            <person name="Stajich J.E."/>
            <person name="Torok T."/>
            <person name="Tighe S."/>
            <person name="Mason C.E."/>
            <person name="Venkateswaran K."/>
        </authorList>
    </citation>
    <scope>NUCLEOTIDE SEQUENCE [LARGE SCALE GENOMIC DNA]</scope>
    <source>
        <strain evidence="1 2">CCFEE 5817</strain>
    </source>
</reference>
<accession>A0ABR0RKM7</accession>
<dbReference type="Proteomes" id="UP001334248">
    <property type="component" value="Unassembled WGS sequence"/>
</dbReference>